<dbReference type="AlphaFoldDB" id="A0AAW4WI20"/>
<dbReference type="RefSeq" id="WP_022243481.1">
    <property type="nucleotide sequence ID" value="NZ_JAJEQW010000013.1"/>
</dbReference>
<dbReference type="EMBL" id="JAJEQW010000013">
    <property type="protein sequence ID" value="MCC2242956.1"/>
    <property type="molecule type" value="Genomic_DNA"/>
</dbReference>
<keyword evidence="1" id="KW-0472">Membrane</keyword>
<keyword evidence="1" id="KW-1133">Transmembrane helix</keyword>
<evidence type="ECO:0000313" key="4">
    <source>
        <dbReference type="Proteomes" id="UP001198893"/>
    </source>
</evidence>
<sequence>MSREEFLTELRKALQGRVSQQTVNDNLRYYEEYILTESHKGKTEAEVIAELGNPRLLAKSIIDAENATAEKTTAEPQKGMDGQETASGEYSFKKIKIRIWLILATVFLFVILLIILLAQVVAFLLPVLLPVAIIFFLFIAMGMNKRF</sequence>
<keyword evidence="5" id="KW-1185">Reference proteome</keyword>
<feature type="transmembrane region" description="Helical" evidence="1">
    <location>
        <begin position="123"/>
        <end position="143"/>
    </location>
</feature>
<dbReference type="Pfam" id="PF22564">
    <property type="entry name" value="HAAS"/>
    <property type="match status" value="1"/>
</dbReference>
<dbReference type="EMBL" id="JAOQKI010000021">
    <property type="protein sequence ID" value="MCU6717956.1"/>
    <property type="molecule type" value="Genomic_DNA"/>
</dbReference>
<gene>
    <name evidence="2" type="ORF">LKD47_11710</name>
    <name evidence="3" type="ORF">OCV43_11855</name>
</gene>
<evidence type="ECO:0000256" key="1">
    <source>
        <dbReference type="SAM" id="Phobius"/>
    </source>
</evidence>
<evidence type="ECO:0000313" key="2">
    <source>
        <dbReference type="EMBL" id="MCC2242956.1"/>
    </source>
</evidence>
<feature type="transmembrane region" description="Helical" evidence="1">
    <location>
        <begin position="99"/>
        <end position="117"/>
    </location>
</feature>
<comment type="caution">
    <text evidence="2">The sequence shown here is derived from an EMBL/GenBank/DDBJ whole genome shotgun (WGS) entry which is preliminary data.</text>
</comment>
<reference evidence="2" key="2">
    <citation type="submission" date="2021-10" db="EMBL/GenBank/DDBJ databases">
        <title>Anaerobic single-cell dispensing facilitates the cultivation of human gut bacteria.</title>
        <authorList>
            <person name="Afrizal A."/>
        </authorList>
    </citation>
    <scope>NUCLEOTIDE SEQUENCE</scope>
    <source>
        <strain evidence="2">CLA-AA-H204</strain>
    </source>
</reference>
<name>A0AAW4WI20_9FIRM</name>
<protein>
    <submittedName>
        <fullName evidence="2">DUF1700 domain-containing protein</fullName>
    </submittedName>
</protein>
<dbReference type="Proteomes" id="UP001209666">
    <property type="component" value="Unassembled WGS sequence"/>
</dbReference>
<organism evidence="2 4">
    <name type="scientific">Roseburia amylophila</name>
    <dbReference type="NCBI Taxonomy" id="2981794"/>
    <lineage>
        <taxon>Bacteria</taxon>
        <taxon>Bacillati</taxon>
        <taxon>Bacillota</taxon>
        <taxon>Clostridia</taxon>
        <taxon>Lachnospirales</taxon>
        <taxon>Lachnospiraceae</taxon>
        <taxon>Roseburia</taxon>
    </lineage>
</organism>
<evidence type="ECO:0000313" key="3">
    <source>
        <dbReference type="EMBL" id="MCU6717956.1"/>
    </source>
</evidence>
<evidence type="ECO:0000313" key="5">
    <source>
        <dbReference type="Proteomes" id="UP001209666"/>
    </source>
</evidence>
<proteinExistence type="predicted"/>
<reference evidence="3" key="3">
    <citation type="submission" date="2022-09" db="EMBL/GenBank/DDBJ databases">
        <authorList>
            <person name="Hitch T.C.A."/>
        </authorList>
    </citation>
    <scope>NUCLEOTIDE SEQUENCE</scope>
    <source>
        <strain evidence="3">Sanger_19</strain>
    </source>
</reference>
<accession>A0AAW4WI20</accession>
<reference evidence="3 5" key="1">
    <citation type="journal article" date="2021" name="ISME Commun">
        <title>Automated analysis of genomic sequences facilitates high-throughput and comprehensive description of bacteria.</title>
        <authorList>
            <person name="Hitch T.C.A."/>
        </authorList>
    </citation>
    <scope>NUCLEOTIDE SEQUENCE [LARGE SCALE GENOMIC DNA]</scope>
    <source>
        <strain evidence="3 5">Sanger_19</strain>
    </source>
</reference>
<dbReference type="Proteomes" id="UP001198893">
    <property type="component" value="Unassembled WGS sequence"/>
</dbReference>
<keyword evidence="1" id="KW-0812">Transmembrane</keyword>